<gene>
    <name evidence="2" type="ORF">J5Y09_06500</name>
</gene>
<accession>A0ABS4AQC2</accession>
<dbReference type="EMBL" id="JAGIYZ010000004">
    <property type="protein sequence ID" value="MBP0463553.1"/>
    <property type="molecule type" value="Genomic_DNA"/>
</dbReference>
<evidence type="ECO:0000259" key="1">
    <source>
        <dbReference type="Pfam" id="PF13699"/>
    </source>
</evidence>
<reference evidence="2 3" key="1">
    <citation type="submission" date="2021-03" db="EMBL/GenBank/DDBJ databases">
        <authorList>
            <person name="So Y."/>
        </authorList>
    </citation>
    <scope>NUCLEOTIDE SEQUENCE [LARGE SCALE GENOMIC DNA]</scope>
    <source>
        <strain evidence="2 3">PWR1</strain>
    </source>
</reference>
<organism evidence="2 3">
    <name type="scientific">Roseomonas nitratireducens</name>
    <dbReference type="NCBI Taxonomy" id="2820810"/>
    <lineage>
        <taxon>Bacteria</taxon>
        <taxon>Pseudomonadati</taxon>
        <taxon>Pseudomonadota</taxon>
        <taxon>Alphaproteobacteria</taxon>
        <taxon>Acetobacterales</taxon>
        <taxon>Roseomonadaceae</taxon>
        <taxon>Roseomonas</taxon>
    </lineage>
</organism>
<name>A0ABS4AQC2_9PROT</name>
<keyword evidence="3" id="KW-1185">Reference proteome</keyword>
<evidence type="ECO:0000313" key="2">
    <source>
        <dbReference type="EMBL" id="MBP0463553.1"/>
    </source>
</evidence>
<feature type="domain" description="eCIS core" evidence="1">
    <location>
        <begin position="4"/>
        <end position="78"/>
    </location>
</feature>
<dbReference type="Proteomes" id="UP000680815">
    <property type="component" value="Unassembled WGS sequence"/>
</dbReference>
<dbReference type="RefSeq" id="WP_209350940.1">
    <property type="nucleotide sequence ID" value="NZ_JAGIYZ010000004.1"/>
</dbReference>
<protein>
    <submittedName>
        <fullName evidence="2">DUF4157 domain-containing protein</fullName>
    </submittedName>
</protein>
<sequence length="446" mass="48672">MSHPLPPRLRSRLESAFGADFADVRLHGGHTGARLAAEAGGLACALEGREVFLGPVPHGLRALVIAHEVAHLVQQRRRGARAHPAAAEREAERAARAAIGGRRAAIGLALDPRDPACWGEAGHYYTVYFVALAAGFGDSMAYRLAFWTQMADEIDELNAVPAGIEMVKEDISAYASDRYADMVAGYANFERSIIAEVFGNSPYAQHVIPPPAIARYERSEAYFNWLNVQRGLHALTGRECEAETRRRIAISGAYNPGRGQEFEFGLSLHPLGDSFAHRDDANGRMFAPPLGHGPRGHEPDVLGEHRRALYRRYVGTLHQVLTRAAGTTRTAPLSEAATVAALDTIIPVRRSLSDDQIRALSRRPGREGHDPLLSAMRANARASEPNEETQIAQIRALARSEIGQAMQPYQPETFDSGAFSSFRSPPGIAVPRAHVQRALLLAREWA</sequence>
<proteinExistence type="predicted"/>
<comment type="caution">
    <text evidence="2">The sequence shown here is derived from an EMBL/GenBank/DDBJ whole genome shotgun (WGS) entry which is preliminary data.</text>
</comment>
<dbReference type="InterPro" id="IPR025295">
    <property type="entry name" value="eCIS_core_dom"/>
</dbReference>
<dbReference type="Pfam" id="PF13699">
    <property type="entry name" value="eCIS_core"/>
    <property type="match status" value="1"/>
</dbReference>
<evidence type="ECO:0000313" key="3">
    <source>
        <dbReference type="Proteomes" id="UP000680815"/>
    </source>
</evidence>